<dbReference type="PANTHER" id="PTHR38686">
    <property type="entry name" value="APOLIPOPROTEIN N-ACYLTRANSFERASE"/>
    <property type="match status" value="1"/>
</dbReference>
<accession>A0A8J2UIN2</accession>
<feature type="transmembrane region" description="Helical" evidence="9">
    <location>
        <begin position="106"/>
        <end position="123"/>
    </location>
</feature>
<sequence length="527" mass="59689">MKRIHPLPLSVLTGLLLFAAWPVSPLTFLVFVAFLPLLWLERQGVKGKHFFGWVYIAMLTWNVAATWWVWNATGPGAIGAFLANSLLMCLPWLGFHAVRRRMGNTAGYLSLIVFWLSFEYLHLQNWGLSWPWLTLGNVFAARPGWVQWYEYTGTSGGGLWVLTMNILLFLLAWDWFHHRKLVVRRALVALGVLVVPLGLSLLLTPAPPDKMPAGNVVIIQPNIDPYDKILTGSFDAQLQRLIRLSDSTIDSNTVLVVWPETALYNERGFEEDSLKKNFFLKPLWAFLHRHPRINLLTGIESFRIFDYKHSSTAMKIPDTDKFYESYNAAALMDSSGPVAFYHKSRLVPGAESLPPFLHFMVPLFEKFGATEEGYTGQADRSVFHTTDGRYGIAPAICYESIYGEFMSRYVHNGANIMAVITNDGWWGDTPGYKQHESYARLRAIETRRFVIRSANTGVSCIIEPDGQIIESRPWAKVASIRRPIPTETGQTFYTLCGDCISRIALALALLFFGWNIITIIKTRTSRG</sequence>
<dbReference type="InterPro" id="IPR003010">
    <property type="entry name" value="C-N_Hydrolase"/>
</dbReference>
<feature type="transmembrane region" description="Helical" evidence="9">
    <location>
        <begin position="76"/>
        <end position="94"/>
    </location>
</feature>
<dbReference type="GO" id="GO:0016410">
    <property type="term" value="F:N-acyltransferase activity"/>
    <property type="evidence" value="ECO:0007669"/>
    <property type="project" value="UniProtKB-UniRule"/>
</dbReference>
<feature type="transmembrane region" description="Helical" evidence="9">
    <location>
        <begin position="500"/>
        <end position="520"/>
    </location>
</feature>
<keyword evidence="7 9" id="KW-0472">Membrane</keyword>
<dbReference type="PROSITE" id="PS50263">
    <property type="entry name" value="CN_HYDROLASE"/>
    <property type="match status" value="1"/>
</dbReference>
<dbReference type="PANTHER" id="PTHR38686:SF1">
    <property type="entry name" value="APOLIPOPROTEIN N-ACYLTRANSFERASE"/>
    <property type="match status" value="1"/>
</dbReference>
<evidence type="ECO:0000259" key="10">
    <source>
        <dbReference type="PROSITE" id="PS50263"/>
    </source>
</evidence>
<dbReference type="GO" id="GO:0042158">
    <property type="term" value="P:lipoprotein biosynthetic process"/>
    <property type="evidence" value="ECO:0007669"/>
    <property type="project" value="UniProtKB-UniRule"/>
</dbReference>
<dbReference type="InterPro" id="IPR004563">
    <property type="entry name" value="Apolipo_AcylTrfase"/>
</dbReference>
<dbReference type="InterPro" id="IPR036526">
    <property type="entry name" value="C-N_Hydrolase_sf"/>
</dbReference>
<comment type="catalytic activity">
    <reaction evidence="9">
        <text>N-terminal S-1,2-diacyl-sn-glyceryl-L-cysteinyl-[lipoprotein] + a glycerophospholipid = N-acyl-S-1,2-diacyl-sn-glyceryl-L-cysteinyl-[lipoprotein] + a 2-acyl-sn-glycero-3-phospholipid + H(+)</text>
        <dbReference type="Rhea" id="RHEA:48228"/>
        <dbReference type="Rhea" id="RHEA-COMP:14681"/>
        <dbReference type="Rhea" id="RHEA-COMP:14684"/>
        <dbReference type="ChEBI" id="CHEBI:15378"/>
        <dbReference type="ChEBI" id="CHEBI:136912"/>
        <dbReference type="ChEBI" id="CHEBI:140656"/>
        <dbReference type="ChEBI" id="CHEBI:140657"/>
        <dbReference type="ChEBI" id="CHEBI:140660"/>
        <dbReference type="EC" id="2.3.1.269"/>
    </reaction>
</comment>
<organism evidence="11 12">
    <name type="scientific">Puia dinghuensis</name>
    <dbReference type="NCBI Taxonomy" id="1792502"/>
    <lineage>
        <taxon>Bacteria</taxon>
        <taxon>Pseudomonadati</taxon>
        <taxon>Bacteroidota</taxon>
        <taxon>Chitinophagia</taxon>
        <taxon>Chitinophagales</taxon>
        <taxon>Chitinophagaceae</taxon>
        <taxon>Puia</taxon>
    </lineage>
</organism>
<name>A0A8J2UIN2_9BACT</name>
<feature type="domain" description="CN hydrolase" evidence="10">
    <location>
        <begin position="219"/>
        <end position="486"/>
    </location>
</feature>
<evidence type="ECO:0000256" key="9">
    <source>
        <dbReference type="HAMAP-Rule" id="MF_01148"/>
    </source>
</evidence>
<comment type="pathway">
    <text evidence="9">Protein modification; lipoprotein biosynthesis (N-acyl transfer).</text>
</comment>
<evidence type="ECO:0000256" key="5">
    <source>
        <dbReference type="ARBA" id="ARBA00022692"/>
    </source>
</evidence>
<evidence type="ECO:0000256" key="8">
    <source>
        <dbReference type="ARBA" id="ARBA00023315"/>
    </source>
</evidence>
<dbReference type="Pfam" id="PF00795">
    <property type="entry name" value="CN_hydrolase"/>
    <property type="match status" value="1"/>
</dbReference>
<dbReference type="Pfam" id="PF20154">
    <property type="entry name" value="LNT_N"/>
    <property type="match status" value="1"/>
</dbReference>
<reference evidence="11" key="2">
    <citation type="submission" date="2020-09" db="EMBL/GenBank/DDBJ databases">
        <authorList>
            <person name="Sun Q."/>
            <person name="Zhou Y."/>
        </authorList>
    </citation>
    <scope>NUCLEOTIDE SEQUENCE</scope>
    <source>
        <strain evidence="11">CGMCC 1.15448</strain>
    </source>
</reference>
<proteinExistence type="inferred from homology"/>
<comment type="function">
    <text evidence="9">Catalyzes the phospholipid dependent N-acylation of the N-terminal cysteine of apolipoprotein, the last step in lipoprotein maturation.</text>
</comment>
<feature type="transmembrane region" description="Helical" evidence="9">
    <location>
        <begin position="50"/>
        <end position="70"/>
    </location>
</feature>
<evidence type="ECO:0000313" key="11">
    <source>
        <dbReference type="EMBL" id="GGB22553.1"/>
    </source>
</evidence>
<dbReference type="CDD" id="cd07571">
    <property type="entry name" value="ALP_N-acyl_transferase"/>
    <property type="match status" value="1"/>
</dbReference>
<keyword evidence="8 9" id="KW-0012">Acyltransferase</keyword>
<feature type="transmembrane region" description="Helical" evidence="9">
    <location>
        <begin position="157"/>
        <end position="176"/>
    </location>
</feature>
<dbReference type="Gene3D" id="3.60.110.10">
    <property type="entry name" value="Carbon-nitrogen hydrolase"/>
    <property type="match status" value="1"/>
</dbReference>
<dbReference type="AlphaFoldDB" id="A0A8J2UIN2"/>
<dbReference type="EMBL" id="BMJC01000006">
    <property type="protein sequence ID" value="GGB22553.1"/>
    <property type="molecule type" value="Genomic_DNA"/>
</dbReference>
<evidence type="ECO:0000313" key="12">
    <source>
        <dbReference type="Proteomes" id="UP000607559"/>
    </source>
</evidence>
<evidence type="ECO:0000256" key="1">
    <source>
        <dbReference type="ARBA" id="ARBA00004651"/>
    </source>
</evidence>
<keyword evidence="4 9" id="KW-0808">Transferase</keyword>
<keyword evidence="12" id="KW-1185">Reference proteome</keyword>
<keyword evidence="5 9" id="KW-0812">Transmembrane</keyword>
<dbReference type="UniPathway" id="UPA00666"/>
<dbReference type="HAMAP" id="MF_01148">
    <property type="entry name" value="Lnt"/>
    <property type="match status" value="1"/>
</dbReference>
<comment type="subcellular location">
    <subcellularLocation>
        <location evidence="1 9">Cell membrane</location>
        <topology evidence="1 9">Multi-pass membrane protein</topology>
    </subcellularLocation>
</comment>
<dbReference type="GO" id="GO:0005886">
    <property type="term" value="C:plasma membrane"/>
    <property type="evidence" value="ECO:0007669"/>
    <property type="project" value="UniProtKB-SubCell"/>
</dbReference>
<keyword evidence="6 9" id="KW-1133">Transmembrane helix</keyword>
<comment type="similarity">
    <text evidence="2 9">Belongs to the CN hydrolase family. Apolipoprotein N-acyltransferase subfamily.</text>
</comment>
<dbReference type="NCBIfam" id="TIGR00546">
    <property type="entry name" value="lnt"/>
    <property type="match status" value="1"/>
</dbReference>
<dbReference type="Proteomes" id="UP000607559">
    <property type="component" value="Unassembled WGS sequence"/>
</dbReference>
<evidence type="ECO:0000256" key="3">
    <source>
        <dbReference type="ARBA" id="ARBA00022475"/>
    </source>
</evidence>
<dbReference type="EC" id="2.3.1.269" evidence="9"/>
<gene>
    <name evidence="9 11" type="primary">lnt</name>
    <name evidence="11" type="ORF">GCM10011511_53120</name>
</gene>
<dbReference type="SUPFAM" id="SSF56317">
    <property type="entry name" value="Carbon-nitrogen hydrolase"/>
    <property type="match status" value="1"/>
</dbReference>
<feature type="transmembrane region" description="Helical" evidence="9">
    <location>
        <begin position="183"/>
        <end position="203"/>
    </location>
</feature>
<dbReference type="InterPro" id="IPR045378">
    <property type="entry name" value="LNT_N"/>
</dbReference>
<protein>
    <recommendedName>
        <fullName evidence="9">Apolipoprotein N-acyltransferase</fullName>
        <shortName evidence="9">ALP N-acyltransferase</shortName>
        <ecNumber evidence="9">2.3.1.269</ecNumber>
    </recommendedName>
</protein>
<evidence type="ECO:0000256" key="7">
    <source>
        <dbReference type="ARBA" id="ARBA00023136"/>
    </source>
</evidence>
<evidence type="ECO:0000256" key="6">
    <source>
        <dbReference type="ARBA" id="ARBA00022989"/>
    </source>
</evidence>
<feature type="transmembrane region" description="Helical" evidence="9">
    <location>
        <begin position="12"/>
        <end position="38"/>
    </location>
</feature>
<dbReference type="RefSeq" id="WP_188937492.1">
    <property type="nucleotide sequence ID" value="NZ_BMJC01000006.1"/>
</dbReference>
<comment type="caution">
    <text evidence="11">The sequence shown here is derived from an EMBL/GenBank/DDBJ whole genome shotgun (WGS) entry which is preliminary data.</text>
</comment>
<reference evidence="11" key="1">
    <citation type="journal article" date="2014" name="Int. J. Syst. Evol. Microbiol.">
        <title>Complete genome sequence of Corynebacterium casei LMG S-19264T (=DSM 44701T), isolated from a smear-ripened cheese.</title>
        <authorList>
            <consortium name="US DOE Joint Genome Institute (JGI-PGF)"/>
            <person name="Walter F."/>
            <person name="Albersmeier A."/>
            <person name="Kalinowski J."/>
            <person name="Ruckert C."/>
        </authorList>
    </citation>
    <scope>NUCLEOTIDE SEQUENCE</scope>
    <source>
        <strain evidence="11">CGMCC 1.15448</strain>
    </source>
</reference>
<evidence type="ECO:0000256" key="2">
    <source>
        <dbReference type="ARBA" id="ARBA00010065"/>
    </source>
</evidence>
<keyword evidence="3 9" id="KW-1003">Cell membrane</keyword>
<evidence type="ECO:0000256" key="4">
    <source>
        <dbReference type="ARBA" id="ARBA00022679"/>
    </source>
</evidence>